<feature type="transmembrane region" description="Helical" evidence="7">
    <location>
        <begin position="348"/>
        <end position="368"/>
    </location>
</feature>
<keyword evidence="2" id="KW-0813">Transport</keyword>
<dbReference type="InterPro" id="IPR036259">
    <property type="entry name" value="MFS_trans_sf"/>
</dbReference>
<evidence type="ECO:0000259" key="8">
    <source>
        <dbReference type="PROSITE" id="PS50850"/>
    </source>
</evidence>
<comment type="caution">
    <text evidence="9">The sequence shown here is derived from an EMBL/GenBank/DDBJ whole genome shotgun (WGS) entry which is preliminary data.</text>
</comment>
<evidence type="ECO:0000256" key="1">
    <source>
        <dbReference type="ARBA" id="ARBA00004651"/>
    </source>
</evidence>
<evidence type="ECO:0000256" key="6">
    <source>
        <dbReference type="ARBA" id="ARBA00023136"/>
    </source>
</evidence>
<dbReference type="Pfam" id="PF07690">
    <property type="entry name" value="MFS_1"/>
    <property type="match status" value="1"/>
</dbReference>
<gene>
    <name evidence="9" type="ORF">LCGC14_2207160</name>
</gene>
<dbReference type="InterPro" id="IPR020846">
    <property type="entry name" value="MFS_dom"/>
</dbReference>
<organism evidence="9">
    <name type="scientific">marine sediment metagenome</name>
    <dbReference type="NCBI Taxonomy" id="412755"/>
    <lineage>
        <taxon>unclassified sequences</taxon>
        <taxon>metagenomes</taxon>
        <taxon>ecological metagenomes</taxon>
    </lineage>
</organism>
<dbReference type="AlphaFoldDB" id="A0A0F9DF68"/>
<accession>A0A0F9DF68</accession>
<feature type="transmembrane region" description="Helical" evidence="7">
    <location>
        <begin position="165"/>
        <end position="185"/>
    </location>
</feature>
<comment type="subcellular location">
    <subcellularLocation>
        <location evidence="1">Cell membrane</location>
        <topology evidence="1">Multi-pass membrane protein</topology>
    </subcellularLocation>
</comment>
<evidence type="ECO:0000256" key="3">
    <source>
        <dbReference type="ARBA" id="ARBA00022475"/>
    </source>
</evidence>
<keyword evidence="3" id="KW-1003">Cell membrane</keyword>
<name>A0A0F9DF68_9ZZZZ</name>
<feature type="transmembrane region" description="Helical" evidence="7">
    <location>
        <begin position="283"/>
        <end position="302"/>
    </location>
</feature>
<keyword evidence="6 7" id="KW-0472">Membrane</keyword>
<protein>
    <recommendedName>
        <fullName evidence="8">Major facilitator superfamily (MFS) profile domain-containing protein</fullName>
    </recommendedName>
</protein>
<feature type="transmembrane region" description="Helical" evidence="7">
    <location>
        <begin position="374"/>
        <end position="394"/>
    </location>
</feature>
<dbReference type="PANTHER" id="PTHR23517">
    <property type="entry name" value="RESISTANCE PROTEIN MDTM, PUTATIVE-RELATED-RELATED"/>
    <property type="match status" value="1"/>
</dbReference>
<dbReference type="GO" id="GO:0005886">
    <property type="term" value="C:plasma membrane"/>
    <property type="evidence" value="ECO:0007669"/>
    <property type="project" value="UniProtKB-SubCell"/>
</dbReference>
<dbReference type="Gene3D" id="1.20.1250.20">
    <property type="entry name" value="MFS general substrate transporter like domains"/>
    <property type="match status" value="1"/>
</dbReference>
<dbReference type="EMBL" id="LAZR01029215">
    <property type="protein sequence ID" value="KKL60254.1"/>
    <property type="molecule type" value="Genomic_DNA"/>
</dbReference>
<feature type="transmembrane region" description="Helical" evidence="7">
    <location>
        <begin position="12"/>
        <end position="38"/>
    </location>
</feature>
<dbReference type="InterPro" id="IPR011701">
    <property type="entry name" value="MFS"/>
</dbReference>
<feature type="transmembrane region" description="Helical" evidence="7">
    <location>
        <begin position="256"/>
        <end position="276"/>
    </location>
</feature>
<feature type="domain" description="Major facilitator superfamily (MFS) profile" evidence="8">
    <location>
        <begin position="11"/>
        <end position="398"/>
    </location>
</feature>
<reference evidence="9" key="1">
    <citation type="journal article" date="2015" name="Nature">
        <title>Complex archaea that bridge the gap between prokaryotes and eukaryotes.</title>
        <authorList>
            <person name="Spang A."/>
            <person name="Saw J.H."/>
            <person name="Jorgensen S.L."/>
            <person name="Zaremba-Niedzwiedzka K."/>
            <person name="Martijn J."/>
            <person name="Lind A.E."/>
            <person name="van Eijk R."/>
            <person name="Schleper C."/>
            <person name="Guy L."/>
            <person name="Ettema T.J."/>
        </authorList>
    </citation>
    <scope>NUCLEOTIDE SEQUENCE</scope>
</reference>
<proteinExistence type="predicted"/>
<sequence>MMNESYKQSWRFWPILVLSFIFGFSSPLIMIATPIYFFQQGVEIKFIGLLTTAITITYTFSPIILNKISDRVGRRKSVIISMVGASISQLLFYITLDPIVFFIERLFEGLILGFFFPNLMASISDNPTIDHQKYLARFNLSWSLAVIFGMLFGAILSSFSSNLEFIFYISPIFLILNTIIAMLFFQDPNIPNSEVLNINSTLNSNASDINQEEMEMRKYKIPVIIPLLLILAISMGSGNGSLLYPVRSEILGFPPSTTYLVNVIGTFASSVSMYLASLLSIKILKQISIITLFFYSFLFIFFIFNKDFFVFLTLFMFSGFFYGILYGTASKLFMTLNLVKKTSKYSSISESSIGASFFITQIFLGFIADIDIALGYAALSLTILITFFVTLFFIRNMRETKITL</sequence>
<feature type="transmembrane region" description="Helical" evidence="7">
    <location>
        <begin position="77"/>
        <end position="96"/>
    </location>
</feature>
<evidence type="ECO:0000256" key="2">
    <source>
        <dbReference type="ARBA" id="ARBA00022448"/>
    </source>
</evidence>
<dbReference type="InterPro" id="IPR050171">
    <property type="entry name" value="MFS_Transporters"/>
</dbReference>
<keyword evidence="5 7" id="KW-1133">Transmembrane helix</keyword>
<feature type="transmembrane region" description="Helical" evidence="7">
    <location>
        <begin position="44"/>
        <end position="65"/>
    </location>
</feature>
<dbReference type="PROSITE" id="PS50850">
    <property type="entry name" value="MFS"/>
    <property type="match status" value="1"/>
</dbReference>
<feature type="transmembrane region" description="Helical" evidence="7">
    <location>
        <begin position="140"/>
        <end position="159"/>
    </location>
</feature>
<keyword evidence="4 7" id="KW-0812">Transmembrane</keyword>
<evidence type="ECO:0000256" key="5">
    <source>
        <dbReference type="ARBA" id="ARBA00022989"/>
    </source>
</evidence>
<evidence type="ECO:0000256" key="4">
    <source>
        <dbReference type="ARBA" id="ARBA00022692"/>
    </source>
</evidence>
<feature type="transmembrane region" description="Helical" evidence="7">
    <location>
        <begin position="223"/>
        <end position="244"/>
    </location>
</feature>
<feature type="transmembrane region" description="Helical" evidence="7">
    <location>
        <begin position="102"/>
        <end position="120"/>
    </location>
</feature>
<evidence type="ECO:0000313" key="9">
    <source>
        <dbReference type="EMBL" id="KKL60254.1"/>
    </source>
</evidence>
<feature type="transmembrane region" description="Helical" evidence="7">
    <location>
        <begin position="308"/>
        <end position="327"/>
    </location>
</feature>
<dbReference type="GO" id="GO:0022857">
    <property type="term" value="F:transmembrane transporter activity"/>
    <property type="evidence" value="ECO:0007669"/>
    <property type="project" value="InterPro"/>
</dbReference>
<evidence type="ECO:0000256" key="7">
    <source>
        <dbReference type="SAM" id="Phobius"/>
    </source>
</evidence>
<dbReference type="SUPFAM" id="SSF103473">
    <property type="entry name" value="MFS general substrate transporter"/>
    <property type="match status" value="1"/>
</dbReference>